<dbReference type="PROSITE" id="PS00211">
    <property type="entry name" value="ABC_TRANSPORTER_1"/>
    <property type="match status" value="1"/>
</dbReference>
<dbReference type="EMBL" id="LT629762">
    <property type="protein sequence ID" value="SDR79363.1"/>
    <property type="molecule type" value="Genomic_DNA"/>
</dbReference>
<dbReference type="PANTHER" id="PTHR19211:SF6">
    <property type="entry name" value="BLL7188 PROTEIN"/>
    <property type="match status" value="1"/>
</dbReference>
<dbReference type="GO" id="GO:0016887">
    <property type="term" value="F:ATP hydrolysis activity"/>
    <property type="evidence" value="ECO:0007669"/>
    <property type="project" value="InterPro"/>
</dbReference>
<dbReference type="FunFam" id="3.40.50.300:FF:001320">
    <property type="entry name" value="Heme ABC transporter ATP-binding protein"/>
    <property type="match status" value="1"/>
</dbReference>
<dbReference type="PROSITE" id="PS50893">
    <property type="entry name" value="ABC_TRANSPORTER_2"/>
    <property type="match status" value="2"/>
</dbReference>
<evidence type="ECO:0000313" key="7">
    <source>
        <dbReference type="Proteomes" id="UP000198481"/>
    </source>
</evidence>
<evidence type="ECO:0000256" key="2">
    <source>
        <dbReference type="ARBA" id="ARBA00022741"/>
    </source>
</evidence>
<dbReference type="RefSeq" id="WP_092269081.1">
    <property type="nucleotide sequence ID" value="NZ_LT629762.1"/>
</dbReference>
<dbReference type="GO" id="GO:0005524">
    <property type="term" value="F:ATP binding"/>
    <property type="evidence" value="ECO:0007669"/>
    <property type="project" value="UniProtKB-KW"/>
</dbReference>
<proteinExistence type="predicted"/>
<reference evidence="6 7" key="1">
    <citation type="submission" date="2016-10" db="EMBL/GenBank/DDBJ databases">
        <authorList>
            <person name="de Groot N.N."/>
        </authorList>
    </citation>
    <scope>NUCLEOTIDE SEQUENCE [LARGE SCALE GENOMIC DNA]</scope>
    <source>
        <strain evidence="6 7">LMG 26867</strain>
    </source>
</reference>
<evidence type="ECO:0000256" key="4">
    <source>
        <dbReference type="SAM" id="MobiDB-lite"/>
    </source>
</evidence>
<dbReference type="CDD" id="cd03221">
    <property type="entry name" value="ABCF_EF-3"/>
    <property type="match status" value="1"/>
</dbReference>
<feature type="compositionally biased region" description="Basic and acidic residues" evidence="4">
    <location>
        <begin position="249"/>
        <end position="268"/>
    </location>
</feature>
<feature type="domain" description="ABC transporter" evidence="5">
    <location>
        <begin position="11"/>
        <end position="244"/>
    </location>
</feature>
<keyword evidence="3" id="KW-0067">ATP-binding</keyword>
<dbReference type="InterPro" id="IPR003439">
    <property type="entry name" value="ABC_transporter-like_ATP-bd"/>
</dbReference>
<evidence type="ECO:0000259" key="5">
    <source>
        <dbReference type="PROSITE" id="PS50893"/>
    </source>
</evidence>
<organism evidence="6 7">
    <name type="scientific">Pseudomonas prosekii</name>
    <dbReference type="NCBI Taxonomy" id="1148509"/>
    <lineage>
        <taxon>Bacteria</taxon>
        <taxon>Pseudomonadati</taxon>
        <taxon>Pseudomonadota</taxon>
        <taxon>Gammaproteobacteria</taxon>
        <taxon>Pseudomonadales</taxon>
        <taxon>Pseudomonadaceae</taxon>
        <taxon>Pseudomonas</taxon>
    </lineage>
</organism>
<sequence>MTQVTRLPALVSLNQLGFQFANGETLFDSLNLSFDRVPSAIVGRNGVGKSVLGRLIAGQLTPTAGSLTRQASVAYVAQTFPIIEGQTVAESTGCAPALQALARLNLGHASSEDFDTLADRWDLPERLRQLLDEAGLADIAFEQLTQQLSGGQQACIALIGAMLGQAQLLVLDEPTNHLDAAGRHWLMRRLDMWRGGLIVISHDRQLLNRMQRIVEITPHGASVFSGDYSAFQQQRTIENAAVQRVLDQARSERTRERSRLQREHDTVQRRAASTRKKADIANVSGFERARIKSAAADAMGPVRQAHQSRKNALDQQVRQAHAKVLPDECVVVNLPGAEVPATRQVLTLINAQLPWLAADQPATYVSLNICGPLRIAVSGPNGCGKSTLLRMLAGQFSPISGACITHVPSAFLDQQLALLDDRRAVVEQLGLLDTPLAEGLLRSYLANLQLEASRVTRPSGSLSGGERLKAALAIALWRKVPAQLLLLDEPTNHLDLQSIEAFEHALRSFPGAIIAVSHDPAFLAALDPSHTLQCQASGWQLQPVTRNQPTN</sequence>
<gene>
    <name evidence="6" type="ORF">SAMN05216222_0011</name>
</gene>
<keyword evidence="1" id="KW-0677">Repeat</keyword>
<dbReference type="InterPro" id="IPR003593">
    <property type="entry name" value="AAA+_ATPase"/>
</dbReference>
<feature type="domain" description="ABC transporter" evidence="5">
    <location>
        <begin position="346"/>
        <end position="544"/>
    </location>
</feature>
<feature type="region of interest" description="Disordered" evidence="4">
    <location>
        <begin position="249"/>
        <end position="274"/>
    </location>
</feature>
<evidence type="ECO:0000313" key="6">
    <source>
        <dbReference type="EMBL" id="SDR79363.1"/>
    </source>
</evidence>
<dbReference type="STRING" id="1148509.SAMN05216222_0011"/>
<name>A0A1H1LXW3_9PSED</name>
<dbReference type="Gene3D" id="3.40.50.300">
    <property type="entry name" value="P-loop containing nucleotide triphosphate hydrolases"/>
    <property type="match status" value="2"/>
</dbReference>
<dbReference type="InterPro" id="IPR017871">
    <property type="entry name" value="ABC_transporter-like_CS"/>
</dbReference>
<dbReference type="SMART" id="SM00382">
    <property type="entry name" value="AAA"/>
    <property type="match status" value="2"/>
</dbReference>
<dbReference type="Proteomes" id="UP000198481">
    <property type="component" value="Chromosome I"/>
</dbReference>
<dbReference type="InterPro" id="IPR027417">
    <property type="entry name" value="P-loop_NTPase"/>
</dbReference>
<evidence type="ECO:0000256" key="3">
    <source>
        <dbReference type="ARBA" id="ARBA00022840"/>
    </source>
</evidence>
<dbReference type="SUPFAM" id="SSF52540">
    <property type="entry name" value="P-loop containing nucleoside triphosphate hydrolases"/>
    <property type="match status" value="2"/>
</dbReference>
<dbReference type="AlphaFoldDB" id="A0A1H1LXW3"/>
<keyword evidence="2" id="KW-0547">Nucleotide-binding</keyword>
<protein>
    <submittedName>
        <fullName evidence="6">ATPase components of ABC transporters with duplicated ATPase domains</fullName>
    </submittedName>
</protein>
<dbReference type="Pfam" id="PF00005">
    <property type="entry name" value="ABC_tran"/>
    <property type="match status" value="2"/>
</dbReference>
<dbReference type="PANTHER" id="PTHR19211">
    <property type="entry name" value="ATP-BINDING TRANSPORT PROTEIN-RELATED"/>
    <property type="match status" value="1"/>
</dbReference>
<evidence type="ECO:0000256" key="1">
    <source>
        <dbReference type="ARBA" id="ARBA00022737"/>
    </source>
</evidence>
<dbReference type="InterPro" id="IPR050611">
    <property type="entry name" value="ABCF"/>
</dbReference>
<accession>A0A1H1LXW3</accession>